<feature type="region of interest" description="Disordered" evidence="2">
    <location>
        <begin position="440"/>
        <end position="478"/>
    </location>
</feature>
<dbReference type="InterPro" id="IPR056430">
    <property type="entry name" value="C2CD5_YbjQ-like_dom"/>
</dbReference>
<feature type="compositionally biased region" description="Polar residues" evidence="2">
    <location>
        <begin position="926"/>
        <end position="938"/>
    </location>
</feature>
<name>A0ABD2PHC5_9CUCU</name>
<dbReference type="EMBL" id="JABFTP020000186">
    <property type="protein sequence ID" value="KAL3290347.1"/>
    <property type="molecule type" value="Genomic_DNA"/>
</dbReference>
<evidence type="ECO:0000256" key="2">
    <source>
        <dbReference type="SAM" id="MobiDB-lite"/>
    </source>
</evidence>
<feature type="region of interest" description="Disordered" evidence="2">
    <location>
        <begin position="1134"/>
        <end position="1158"/>
    </location>
</feature>
<dbReference type="PANTHER" id="PTHR37412:SF2">
    <property type="entry name" value="C2 DOMAIN-CONTAINING PROTEIN 5"/>
    <property type="match status" value="1"/>
</dbReference>
<evidence type="ECO:0000313" key="4">
    <source>
        <dbReference type="EMBL" id="KAL3290347.1"/>
    </source>
</evidence>
<protein>
    <recommendedName>
        <fullName evidence="3">C2 domain-containing protein</fullName>
    </recommendedName>
</protein>
<dbReference type="PANTHER" id="PTHR37412">
    <property type="entry name" value="C2 DOMAIN-CONTAINING PROTEIN 5"/>
    <property type="match status" value="1"/>
</dbReference>
<feature type="compositionally biased region" description="Low complexity" evidence="2">
    <location>
        <begin position="459"/>
        <end position="478"/>
    </location>
</feature>
<dbReference type="Gene3D" id="2.60.40.150">
    <property type="entry name" value="C2 domain"/>
    <property type="match status" value="1"/>
</dbReference>
<evidence type="ECO:0000259" key="3">
    <source>
        <dbReference type="PROSITE" id="PS50004"/>
    </source>
</evidence>
<accession>A0ABD2PHC5</accession>
<sequence length="1664" mass="187278">MPGKVKVKIIAGRNLPVMDRSSDTTDAYVEIKLGGTTYKTDVCRKSLHPQWNSEWYRFEVDDSELQDEPLQMRLMDHDTYSANDAIGKVYLDLNPLLFPSCVPMMKYGLNSDSNIITSSNNSVLSGWIPVYDTMHGIRGEVNVIVKVELFSDFNRYRQSSCGVQFFYSPTIPCGYYAQAIYGFVEELIVNDDPEYQWIDKIRTPRASNEARQTLFFKLSGELQRKIGVKAVEFGANSVIGYRQCFDLEGESGIVARGIGTAAFLVKIPHVTENSVKNDEHYQSCLNFQGFEKSFRLNVEPLNQRLPYPFHSRINLQGSFKRSQSRSLDQPFISKPITLVEGSSLRNLLDEQNPTYTSSSSFSERVRNFRSNFIKDKDMISRKFFGRKLDRGSVMAEMLVRSVLDCHKNLAPLIEHQDSAASDKSTSEKCSSCSDLPGSRNVITDNTSSKSHISDSADFSTHNSISESSSSNDTSDMNNDMIHIVDDTISDIMRNLKLTKKSKYLTRQHSLSLNDLSREYISNFFNAESGGLTDDDPLFDFNMNKYESYSQCISPKQSYILVSPDNLFKAGKLINMKDKSLSHPDKLPSFEKQESCIPKTRSSTAISCATKKIVRQEEVQSYPSSIHHQQCETGTCSHNCGSNAYLSEDPRLILPPIEMKGNIDEKNLFKTAIQTILLEKANIVGTYTPPVSPCRVAKSELCLSESEPIHKSFSFTPSSSPIQHRTKRCKTKKELETVLGIPFQSLSTSVLSKYSNKCLFSSDTELDKPLTELETLKLKVSKSKSCFPSMVHVYKKKTSRKNSLIQKFQYPGLRKLSLFSKKKFGSTLEQQRSFSSDDIPKRSFTSLSKLHHFSKILSHLSLFKEKDKSRTRSQSVFYIDVVDSNTDVIKTPEININEKNNPSLQSAPPRLTSNNSENESPIVINSKCDQSPNNKHASSTLSIRYNSSPLPDSFQAHQHASEIVGTKIQSPAKLTNASSIHRRSSDSDLSITPKGNSLTGSDRSGCMAHGMKSSMILRSMVHQDNFDMLEYPFLTISKYPSGFIQHLGGAVSARSVKLLERISNFEEPETRDTWWSELRMEIRSHARALNCNAVLGYTETSSICEDVCILSSSGTAAVIGFPYGNEVVDTMNASVTKDSSQHEQSEIDKEKSQKDMNLKNQMDTEQDNSFIASNSSCKICHLPYNGNMQIRSSTLKCALCRNAKVPEVLITTIEPPEGTLTIGRGCFLQASVQRPLKDLKGELNAKEISDGLPFLEYELHRILVNRLKIKGMNAVFGLKIRISIGERMLIGLATGTAVFLAPLQSPILPKIISDRNDHDKKLADLQKRLKDTIKKNRELYQLKHVEEIQTSGRVNSDDGCDEEMPNLELSFGNKDCCLLEVDDPDDAEIFNLLIEECPPSGIHVVNTEFVPGLEELEIVKNLQMFKQIYRSKIQYPFSLNQHFLKLLQCIYFKLRKMVPCAVCDLQFRIDVPEADEVQISVLGMALGLGDCQKLESKRKNTSMKHDDLIFNLEEVNIPENGIVDTKTSNIGTPRIKVRQKSPLRNKAHNVKQRHIPYRERHGVDITPLSYIPGGKIERYLGNLNFFFIRETTSLREEGGLNGFVHSFATEVLAIVRAHVTALGGNGMVSYFLTECVLNYNLHKNQGQCLINVGGDVVFVSYYKEE</sequence>
<dbReference type="Pfam" id="PF23028">
    <property type="entry name" value="YbjQ_3"/>
    <property type="match status" value="1"/>
</dbReference>
<comment type="caution">
    <text evidence="4">The sequence shown here is derived from an EMBL/GenBank/DDBJ whole genome shotgun (WGS) entry which is preliminary data.</text>
</comment>
<feature type="coiled-coil region" evidence="1">
    <location>
        <begin position="1314"/>
        <end position="1341"/>
    </location>
</feature>
<evidence type="ECO:0000313" key="5">
    <source>
        <dbReference type="Proteomes" id="UP001516400"/>
    </source>
</evidence>
<dbReference type="InterPro" id="IPR056431">
    <property type="entry name" value="C2CD5_YbjQ-rel_dom"/>
</dbReference>
<dbReference type="CDD" id="cd08688">
    <property type="entry name" value="C2_KIAA0528-like"/>
    <property type="match status" value="1"/>
</dbReference>
<dbReference type="Pfam" id="PF23025">
    <property type="entry name" value="YbjQ_2"/>
    <property type="match status" value="3"/>
</dbReference>
<feature type="region of interest" description="Disordered" evidence="2">
    <location>
        <begin position="973"/>
        <end position="1004"/>
    </location>
</feature>
<dbReference type="PROSITE" id="PS50004">
    <property type="entry name" value="C2"/>
    <property type="match status" value="1"/>
</dbReference>
<organism evidence="4 5">
    <name type="scientific">Cryptolaemus montrouzieri</name>
    <dbReference type="NCBI Taxonomy" id="559131"/>
    <lineage>
        <taxon>Eukaryota</taxon>
        <taxon>Metazoa</taxon>
        <taxon>Ecdysozoa</taxon>
        <taxon>Arthropoda</taxon>
        <taxon>Hexapoda</taxon>
        <taxon>Insecta</taxon>
        <taxon>Pterygota</taxon>
        <taxon>Neoptera</taxon>
        <taxon>Endopterygota</taxon>
        <taxon>Coleoptera</taxon>
        <taxon>Polyphaga</taxon>
        <taxon>Cucujiformia</taxon>
        <taxon>Coccinelloidea</taxon>
        <taxon>Coccinellidae</taxon>
        <taxon>Scymninae</taxon>
        <taxon>Scymnini</taxon>
        <taxon>Cryptolaemus</taxon>
    </lineage>
</organism>
<feature type="region of interest" description="Disordered" evidence="2">
    <location>
        <begin position="892"/>
        <end position="938"/>
    </location>
</feature>
<gene>
    <name evidence="4" type="ORF">HHI36_023691</name>
</gene>
<dbReference type="InterPro" id="IPR057815">
    <property type="entry name" value="C2CD5_C"/>
</dbReference>
<feature type="compositionally biased region" description="Basic and acidic residues" evidence="2">
    <location>
        <begin position="1138"/>
        <end position="1156"/>
    </location>
</feature>
<feature type="domain" description="C2" evidence="3">
    <location>
        <begin position="1"/>
        <end position="106"/>
    </location>
</feature>
<dbReference type="SMART" id="SM00239">
    <property type="entry name" value="C2"/>
    <property type="match status" value="1"/>
</dbReference>
<feature type="compositionally biased region" description="Polar residues" evidence="2">
    <location>
        <begin position="896"/>
        <end position="918"/>
    </location>
</feature>
<reference evidence="4 5" key="1">
    <citation type="journal article" date="2021" name="BMC Biol.">
        <title>Horizontally acquired antibacterial genes associated with adaptive radiation of ladybird beetles.</title>
        <authorList>
            <person name="Li H.S."/>
            <person name="Tang X.F."/>
            <person name="Huang Y.H."/>
            <person name="Xu Z.Y."/>
            <person name="Chen M.L."/>
            <person name="Du X.Y."/>
            <person name="Qiu B.Y."/>
            <person name="Chen P.T."/>
            <person name="Zhang W."/>
            <person name="Slipinski A."/>
            <person name="Escalona H.E."/>
            <person name="Waterhouse R.M."/>
            <person name="Zwick A."/>
            <person name="Pang H."/>
        </authorList>
    </citation>
    <scope>NUCLEOTIDE SEQUENCE [LARGE SCALE GENOMIC DNA]</scope>
    <source>
        <strain evidence="4">SYSU2018</strain>
    </source>
</reference>
<dbReference type="Pfam" id="PF23128">
    <property type="entry name" value="YbjQ_4"/>
    <property type="match status" value="1"/>
</dbReference>
<dbReference type="Proteomes" id="UP001516400">
    <property type="component" value="Unassembled WGS sequence"/>
</dbReference>
<dbReference type="InterPro" id="IPR038983">
    <property type="entry name" value="C2CD5"/>
</dbReference>
<evidence type="ECO:0000256" key="1">
    <source>
        <dbReference type="SAM" id="Coils"/>
    </source>
</evidence>
<feature type="compositionally biased region" description="Polar residues" evidence="2">
    <location>
        <begin position="440"/>
        <end position="450"/>
    </location>
</feature>
<dbReference type="Pfam" id="PF00168">
    <property type="entry name" value="C2"/>
    <property type="match status" value="1"/>
</dbReference>
<dbReference type="SUPFAM" id="SSF49562">
    <property type="entry name" value="C2 domain (Calcium/lipid-binding domain, CaLB)"/>
    <property type="match status" value="1"/>
</dbReference>
<dbReference type="InterPro" id="IPR000008">
    <property type="entry name" value="C2_dom"/>
</dbReference>
<proteinExistence type="predicted"/>
<feature type="compositionally biased region" description="Polar residues" evidence="2">
    <location>
        <begin position="986"/>
        <end position="1001"/>
    </location>
</feature>
<dbReference type="InterPro" id="IPR035892">
    <property type="entry name" value="C2_domain_sf"/>
</dbReference>
<keyword evidence="1" id="KW-0175">Coiled coil</keyword>
<keyword evidence="5" id="KW-1185">Reference proteome</keyword>
<dbReference type="InterPro" id="IPR037785">
    <property type="entry name" value="C2_C2CD5"/>
</dbReference>